<dbReference type="Proteomes" id="UP000198852">
    <property type="component" value="Unassembled WGS sequence"/>
</dbReference>
<accession>A0A1I6SVC3</accession>
<name>A0A1I6SVC3_9PSEU</name>
<organism evidence="1 2">
    <name type="scientific">Saccharopolyspora flava</name>
    <dbReference type="NCBI Taxonomy" id="95161"/>
    <lineage>
        <taxon>Bacteria</taxon>
        <taxon>Bacillati</taxon>
        <taxon>Actinomycetota</taxon>
        <taxon>Actinomycetes</taxon>
        <taxon>Pseudonocardiales</taxon>
        <taxon>Pseudonocardiaceae</taxon>
        <taxon>Saccharopolyspora</taxon>
    </lineage>
</organism>
<gene>
    <name evidence="1" type="ORF">SAMN05660874_03460</name>
</gene>
<sequence length="222" mass="24687">MPLANYGVLSAHVLDARRETGDTPHYQIHLADNDNRHYRAAVNVESSQQPDELLYLAIEHFQHPLTDALPPAGTGWTDLATQPGGAALDYVRADLLTREQMRPVPPEADGPDNDLADFLDRHIRRAQQDPTATAHLFGEPWGPEDTPDKIFGFTPGAGVHNIHMNQGNSRQFQDDDGTWQDGGLLLHFPDQNQWIAVFLAFQTQSWHTDDNGHALPAVATQH</sequence>
<reference evidence="2" key="1">
    <citation type="submission" date="2016-10" db="EMBL/GenBank/DDBJ databases">
        <authorList>
            <person name="Varghese N."/>
            <person name="Submissions S."/>
        </authorList>
    </citation>
    <scope>NUCLEOTIDE SEQUENCE [LARGE SCALE GENOMIC DNA]</scope>
    <source>
        <strain evidence="2">DSM 44771</strain>
    </source>
</reference>
<keyword evidence="2" id="KW-1185">Reference proteome</keyword>
<dbReference type="AlphaFoldDB" id="A0A1I6SVC3"/>
<dbReference type="STRING" id="95161.SAMN05660874_03460"/>
<protein>
    <submittedName>
        <fullName evidence="1">Uncharacterized protein YukJ</fullName>
    </submittedName>
</protein>
<dbReference type="InterPro" id="IPR019268">
    <property type="entry name" value="DUF2278"/>
</dbReference>
<dbReference type="EMBL" id="FOZX01000005">
    <property type="protein sequence ID" value="SFS80859.1"/>
    <property type="molecule type" value="Genomic_DNA"/>
</dbReference>
<evidence type="ECO:0000313" key="1">
    <source>
        <dbReference type="EMBL" id="SFS80859.1"/>
    </source>
</evidence>
<dbReference type="OrthoDB" id="291334at2"/>
<proteinExistence type="predicted"/>
<dbReference type="RefSeq" id="WP_093418965.1">
    <property type="nucleotide sequence ID" value="NZ_FOZX01000005.1"/>
</dbReference>
<dbReference type="Pfam" id="PF10042">
    <property type="entry name" value="DUF2278"/>
    <property type="match status" value="1"/>
</dbReference>
<evidence type="ECO:0000313" key="2">
    <source>
        <dbReference type="Proteomes" id="UP000198852"/>
    </source>
</evidence>